<evidence type="ECO:0000313" key="4">
    <source>
        <dbReference type="EMBL" id="MBU9725797.1"/>
    </source>
</evidence>
<dbReference type="Pfam" id="PF14278">
    <property type="entry name" value="TetR_C_8"/>
    <property type="match status" value="1"/>
</dbReference>
<dbReference type="InterPro" id="IPR001647">
    <property type="entry name" value="HTH_TetR"/>
</dbReference>
<evidence type="ECO:0000256" key="1">
    <source>
        <dbReference type="ARBA" id="ARBA00023125"/>
    </source>
</evidence>
<dbReference type="Pfam" id="PF00440">
    <property type="entry name" value="TetR_N"/>
    <property type="match status" value="1"/>
</dbReference>
<dbReference type="RefSeq" id="WP_158350015.1">
    <property type="nucleotide sequence ID" value="NZ_JAHQCX010000004.1"/>
</dbReference>
<sequence length="193" mass="22449">MSQTTKWAMAMALKRIMTQKPLSKITIADITEACGINRMTFYYHFQDIFDLIDWICQEEGAKAIQGRKDYKTWQEGFLALCCATRENRAFVEGVYHSIQREKIENYLCRVVYDLLFDVVCELSKGYSISLENKQYIADFYKHGFVGIMLEWVKCGMKEDPKIFVSRVSQMIHGQLLLAIKNMAETPILSKKLE</sequence>
<feature type="DNA-binding region" description="H-T-H motif" evidence="2">
    <location>
        <begin position="26"/>
        <end position="45"/>
    </location>
</feature>
<accession>A0ABS6K5K1</accession>
<dbReference type="InterPro" id="IPR009057">
    <property type="entry name" value="Homeodomain-like_sf"/>
</dbReference>
<keyword evidence="1 2" id="KW-0238">DNA-binding</keyword>
<dbReference type="PANTHER" id="PTHR43479:SF7">
    <property type="entry name" value="TETR-FAMILY TRANSCRIPTIONAL REGULATOR"/>
    <property type="match status" value="1"/>
</dbReference>
<dbReference type="InterPro" id="IPR050624">
    <property type="entry name" value="HTH-type_Tx_Regulator"/>
</dbReference>
<dbReference type="InterPro" id="IPR039532">
    <property type="entry name" value="TetR_C_Firmicutes"/>
</dbReference>
<evidence type="ECO:0000256" key="2">
    <source>
        <dbReference type="PROSITE-ProRule" id="PRU00335"/>
    </source>
</evidence>
<dbReference type="EMBL" id="JAHQCX010000004">
    <property type="protein sequence ID" value="MBU9725797.1"/>
    <property type="molecule type" value="Genomic_DNA"/>
</dbReference>
<reference evidence="4 5" key="1">
    <citation type="submission" date="2021-06" db="EMBL/GenBank/DDBJ databases">
        <title>Description of novel taxa of the family Lachnospiraceae.</title>
        <authorList>
            <person name="Chaplin A.V."/>
            <person name="Sokolova S.R."/>
            <person name="Pikina A.P."/>
            <person name="Korzhanova M."/>
            <person name="Belova V."/>
            <person name="Korostin D."/>
            <person name="Efimov B.A."/>
        </authorList>
    </citation>
    <scope>NUCLEOTIDE SEQUENCE [LARGE SCALE GENOMIC DNA]</scope>
    <source>
        <strain evidence="4 5">ASD4241</strain>
    </source>
</reference>
<feature type="domain" description="HTH tetR-type" evidence="3">
    <location>
        <begin position="3"/>
        <end position="63"/>
    </location>
</feature>
<comment type="caution">
    <text evidence="4">The sequence shown here is derived from an EMBL/GenBank/DDBJ whole genome shotgun (WGS) entry which is preliminary data.</text>
</comment>
<name>A0ABS6K5K1_9FIRM</name>
<proteinExistence type="predicted"/>
<protein>
    <submittedName>
        <fullName evidence="4">TetR/AcrR family transcriptional regulator</fullName>
    </submittedName>
</protein>
<dbReference type="SUPFAM" id="SSF46689">
    <property type="entry name" value="Homeodomain-like"/>
    <property type="match status" value="1"/>
</dbReference>
<dbReference type="PANTHER" id="PTHR43479">
    <property type="entry name" value="ACREF/ENVCD OPERON REPRESSOR-RELATED"/>
    <property type="match status" value="1"/>
</dbReference>
<keyword evidence="5" id="KW-1185">Reference proteome</keyword>
<dbReference type="PROSITE" id="PS50977">
    <property type="entry name" value="HTH_TETR_2"/>
    <property type="match status" value="1"/>
</dbReference>
<evidence type="ECO:0000259" key="3">
    <source>
        <dbReference type="PROSITE" id="PS50977"/>
    </source>
</evidence>
<evidence type="ECO:0000313" key="5">
    <source>
        <dbReference type="Proteomes" id="UP001314681"/>
    </source>
</evidence>
<organism evidence="4 5">
    <name type="scientific">Diplocloster modestus</name>
    <dbReference type="NCBI Taxonomy" id="2850322"/>
    <lineage>
        <taxon>Bacteria</taxon>
        <taxon>Bacillati</taxon>
        <taxon>Bacillota</taxon>
        <taxon>Clostridia</taxon>
        <taxon>Lachnospirales</taxon>
        <taxon>Lachnospiraceae</taxon>
        <taxon>Diplocloster</taxon>
    </lineage>
</organism>
<gene>
    <name evidence="4" type="ORF">KTH90_07200</name>
</gene>
<dbReference type="Gene3D" id="1.10.357.10">
    <property type="entry name" value="Tetracycline Repressor, domain 2"/>
    <property type="match status" value="1"/>
</dbReference>
<dbReference type="Proteomes" id="UP001314681">
    <property type="component" value="Unassembled WGS sequence"/>
</dbReference>